<sequence>MMSPWPWPGESVLISTVESGLKSPCAVESSNKKATNQGQIPALMFTSGCEEVRQVNYLGSYSNTSSLAEESQEK</sequence>
<dbReference type="EMBL" id="AKHW03004113">
    <property type="protein sequence ID" value="KYO31076.1"/>
    <property type="molecule type" value="Genomic_DNA"/>
</dbReference>
<protein>
    <submittedName>
        <fullName evidence="1">Uncharacterized protein</fullName>
    </submittedName>
</protein>
<dbReference type="AlphaFoldDB" id="A0A151N2L7"/>
<evidence type="ECO:0000313" key="1">
    <source>
        <dbReference type="EMBL" id="KYO31076.1"/>
    </source>
</evidence>
<proteinExistence type="predicted"/>
<reference evidence="1 2" key="1">
    <citation type="journal article" date="2012" name="Genome Biol.">
        <title>Sequencing three crocodilian genomes to illuminate the evolution of archosaurs and amniotes.</title>
        <authorList>
            <person name="St John J.A."/>
            <person name="Braun E.L."/>
            <person name="Isberg S.R."/>
            <person name="Miles L.G."/>
            <person name="Chong A.Y."/>
            <person name="Gongora J."/>
            <person name="Dalzell P."/>
            <person name="Moran C."/>
            <person name="Bed'hom B."/>
            <person name="Abzhanov A."/>
            <person name="Burgess S.C."/>
            <person name="Cooksey A.M."/>
            <person name="Castoe T.A."/>
            <person name="Crawford N.G."/>
            <person name="Densmore L.D."/>
            <person name="Drew J.C."/>
            <person name="Edwards S.V."/>
            <person name="Faircloth B.C."/>
            <person name="Fujita M.K."/>
            <person name="Greenwold M.J."/>
            <person name="Hoffmann F.G."/>
            <person name="Howard J.M."/>
            <person name="Iguchi T."/>
            <person name="Janes D.E."/>
            <person name="Khan S.Y."/>
            <person name="Kohno S."/>
            <person name="de Koning A.J."/>
            <person name="Lance S.L."/>
            <person name="McCarthy F.M."/>
            <person name="McCormack J.E."/>
            <person name="Merchant M.E."/>
            <person name="Peterson D.G."/>
            <person name="Pollock D.D."/>
            <person name="Pourmand N."/>
            <person name="Raney B.J."/>
            <person name="Roessler K.A."/>
            <person name="Sanford J.R."/>
            <person name="Sawyer R.H."/>
            <person name="Schmidt C.J."/>
            <person name="Triplett E.W."/>
            <person name="Tuberville T.D."/>
            <person name="Venegas-Anaya M."/>
            <person name="Howard J.T."/>
            <person name="Jarvis E.D."/>
            <person name="Guillette L.J.Jr."/>
            <person name="Glenn T.C."/>
            <person name="Green R.E."/>
            <person name="Ray D.A."/>
        </authorList>
    </citation>
    <scope>NUCLEOTIDE SEQUENCE [LARGE SCALE GENOMIC DNA]</scope>
    <source>
        <strain evidence="1">KSC_2009_1</strain>
    </source>
</reference>
<comment type="caution">
    <text evidence="1">The sequence shown here is derived from an EMBL/GenBank/DDBJ whole genome shotgun (WGS) entry which is preliminary data.</text>
</comment>
<keyword evidence="2" id="KW-1185">Reference proteome</keyword>
<evidence type="ECO:0000313" key="2">
    <source>
        <dbReference type="Proteomes" id="UP000050525"/>
    </source>
</evidence>
<dbReference type="Proteomes" id="UP000050525">
    <property type="component" value="Unassembled WGS sequence"/>
</dbReference>
<accession>A0A151N2L7</accession>
<organism evidence="1 2">
    <name type="scientific">Alligator mississippiensis</name>
    <name type="common">American alligator</name>
    <dbReference type="NCBI Taxonomy" id="8496"/>
    <lineage>
        <taxon>Eukaryota</taxon>
        <taxon>Metazoa</taxon>
        <taxon>Chordata</taxon>
        <taxon>Craniata</taxon>
        <taxon>Vertebrata</taxon>
        <taxon>Euteleostomi</taxon>
        <taxon>Archelosauria</taxon>
        <taxon>Archosauria</taxon>
        <taxon>Crocodylia</taxon>
        <taxon>Alligatoridae</taxon>
        <taxon>Alligatorinae</taxon>
        <taxon>Alligator</taxon>
    </lineage>
</organism>
<name>A0A151N2L7_ALLMI</name>
<gene>
    <name evidence="1" type="ORF">Y1Q_0016438</name>
</gene>